<dbReference type="CDD" id="cd00154">
    <property type="entry name" value="Rab"/>
    <property type="match status" value="1"/>
</dbReference>
<gene>
    <name evidence="2" type="ORF">TRFO_07995</name>
</gene>
<evidence type="ECO:0000313" key="3">
    <source>
        <dbReference type="Proteomes" id="UP000179807"/>
    </source>
</evidence>
<dbReference type="EMBL" id="MLAK01000960">
    <property type="protein sequence ID" value="OHT00328.1"/>
    <property type="molecule type" value="Genomic_DNA"/>
</dbReference>
<dbReference type="SMART" id="SM00175">
    <property type="entry name" value="RAB"/>
    <property type="match status" value="1"/>
</dbReference>
<dbReference type="Pfam" id="PF00071">
    <property type="entry name" value="Ras"/>
    <property type="match status" value="1"/>
</dbReference>
<dbReference type="GeneID" id="94828736"/>
<dbReference type="InterPro" id="IPR005225">
    <property type="entry name" value="Small_GTP-bd"/>
</dbReference>
<dbReference type="PROSITE" id="PS51420">
    <property type="entry name" value="RHO"/>
    <property type="match status" value="1"/>
</dbReference>
<organism evidence="2 3">
    <name type="scientific">Tritrichomonas foetus</name>
    <dbReference type="NCBI Taxonomy" id="1144522"/>
    <lineage>
        <taxon>Eukaryota</taxon>
        <taxon>Metamonada</taxon>
        <taxon>Parabasalia</taxon>
        <taxon>Tritrichomonadida</taxon>
        <taxon>Tritrichomonadidae</taxon>
        <taxon>Tritrichomonas</taxon>
    </lineage>
</organism>
<dbReference type="AlphaFoldDB" id="A0A1J4JPK3"/>
<dbReference type="PROSITE" id="PS51419">
    <property type="entry name" value="RAB"/>
    <property type="match status" value="1"/>
</dbReference>
<proteinExistence type="predicted"/>
<dbReference type="PANTHER" id="PTHR47978">
    <property type="match status" value="1"/>
</dbReference>
<dbReference type="InterPro" id="IPR027417">
    <property type="entry name" value="P-loop_NTPase"/>
</dbReference>
<dbReference type="SMART" id="SM00174">
    <property type="entry name" value="RHO"/>
    <property type="match status" value="1"/>
</dbReference>
<dbReference type="GO" id="GO:0003924">
    <property type="term" value="F:GTPase activity"/>
    <property type="evidence" value="ECO:0007669"/>
    <property type="project" value="InterPro"/>
</dbReference>
<dbReference type="NCBIfam" id="TIGR00231">
    <property type="entry name" value="small_GTP"/>
    <property type="match status" value="1"/>
</dbReference>
<dbReference type="VEuPathDB" id="TrichDB:TRFO_07995"/>
<dbReference type="PRINTS" id="PR00449">
    <property type="entry name" value="RASTRNSFRMNG"/>
</dbReference>
<comment type="caution">
    <text evidence="2">The sequence shown here is derived from an EMBL/GenBank/DDBJ whole genome shotgun (WGS) entry which is preliminary data.</text>
</comment>
<dbReference type="GO" id="GO:0005525">
    <property type="term" value="F:GTP binding"/>
    <property type="evidence" value="ECO:0007669"/>
    <property type="project" value="InterPro"/>
</dbReference>
<dbReference type="SMART" id="SM00177">
    <property type="entry name" value="ARF"/>
    <property type="match status" value="1"/>
</dbReference>
<name>A0A1J4JPK3_9EUKA</name>
<dbReference type="InterPro" id="IPR001806">
    <property type="entry name" value="Small_GTPase"/>
</dbReference>
<protein>
    <submittedName>
        <fullName evidence="2">Ras-related protein Rab-22A</fullName>
    </submittedName>
</protein>
<keyword evidence="1" id="KW-0547">Nucleotide-binding</keyword>
<reference evidence="2" key="1">
    <citation type="submission" date="2016-10" db="EMBL/GenBank/DDBJ databases">
        <authorList>
            <person name="Benchimol M."/>
            <person name="Almeida L.G."/>
            <person name="Vasconcelos A.T."/>
            <person name="Perreira-Neves A."/>
            <person name="Rosa I.A."/>
            <person name="Tasca T."/>
            <person name="Bogo M.R."/>
            <person name="de Souza W."/>
        </authorList>
    </citation>
    <scope>NUCLEOTIDE SEQUENCE [LARGE SCALE GENOMIC DNA]</scope>
    <source>
        <strain evidence="2">K</strain>
    </source>
</reference>
<evidence type="ECO:0000256" key="1">
    <source>
        <dbReference type="ARBA" id="ARBA00022741"/>
    </source>
</evidence>
<dbReference type="SMART" id="SM00173">
    <property type="entry name" value="RAS"/>
    <property type="match status" value="1"/>
</dbReference>
<evidence type="ECO:0000313" key="2">
    <source>
        <dbReference type="EMBL" id="OHT00328.1"/>
    </source>
</evidence>
<dbReference type="RefSeq" id="XP_068353464.1">
    <property type="nucleotide sequence ID" value="XM_068494032.1"/>
</dbReference>
<dbReference type="FunFam" id="3.40.50.300:FF:001204">
    <property type="entry name" value="Small GTP-binding protein, putative"/>
    <property type="match status" value="1"/>
</dbReference>
<dbReference type="Proteomes" id="UP000179807">
    <property type="component" value="Unassembled WGS sequence"/>
</dbReference>
<accession>A0A1J4JPK3</accession>
<keyword evidence="3" id="KW-1185">Reference proteome</keyword>
<sequence length="196" mass="22203">MSMCEPNERNYKVCFLGPTAVGKTSIIHSYLNQELSSIDPTIAAISNEISIAFDMNIIKLSISDTAGQEAFRSITPIYYRNADCIVFVFDVTERQSLTDLKRYIQEVKDNMRMPMTVLVANKIDLTDGRVVSQEKIKKIKEKYEMTYFIETSAITKSNINELFELIAGYFAEESYHKVDSGISIDIEQKQASSSCC</sequence>
<dbReference type="SUPFAM" id="SSF52540">
    <property type="entry name" value="P-loop containing nucleoside triphosphate hydrolases"/>
    <property type="match status" value="1"/>
</dbReference>
<dbReference type="Gene3D" id="3.40.50.300">
    <property type="entry name" value="P-loop containing nucleotide triphosphate hydrolases"/>
    <property type="match status" value="1"/>
</dbReference>
<dbReference type="PROSITE" id="PS51421">
    <property type="entry name" value="RAS"/>
    <property type="match status" value="1"/>
</dbReference>